<dbReference type="SUPFAM" id="SSF58104">
    <property type="entry name" value="Methyl-accepting chemotaxis protein (MCP) signaling domain"/>
    <property type="match status" value="1"/>
</dbReference>
<dbReference type="CDD" id="cd12912">
    <property type="entry name" value="PDC2_MCP_like"/>
    <property type="match status" value="1"/>
</dbReference>
<feature type="coiled-coil region" evidence="12">
    <location>
        <begin position="437"/>
        <end position="464"/>
    </location>
</feature>
<gene>
    <name evidence="17" type="ORF">J0A66_17355</name>
</gene>
<dbReference type="PROSITE" id="PS50885">
    <property type="entry name" value="HAMP"/>
    <property type="match status" value="1"/>
</dbReference>
<dbReference type="InterPro" id="IPR003660">
    <property type="entry name" value="HAMP_dom"/>
</dbReference>
<dbReference type="SMART" id="SM00304">
    <property type="entry name" value="HAMP"/>
    <property type="match status" value="1"/>
</dbReference>
<comment type="similarity">
    <text evidence="10">Belongs to the methyl-accepting chemotaxis (MCP) protein family.</text>
</comment>
<evidence type="ECO:0000256" key="2">
    <source>
        <dbReference type="ARBA" id="ARBA00022475"/>
    </source>
</evidence>
<evidence type="ECO:0000313" key="17">
    <source>
        <dbReference type="EMBL" id="MBN7827004.1"/>
    </source>
</evidence>
<evidence type="ECO:0000256" key="10">
    <source>
        <dbReference type="ARBA" id="ARBA00029447"/>
    </source>
</evidence>
<keyword evidence="9 11" id="KW-0807">Transducer</keyword>
<dbReference type="CDD" id="cd06225">
    <property type="entry name" value="HAMP"/>
    <property type="match status" value="1"/>
</dbReference>
<dbReference type="PROSITE" id="PS50111">
    <property type="entry name" value="CHEMOTAXIS_TRANSDUC_2"/>
    <property type="match status" value="1"/>
</dbReference>
<proteinExistence type="inferred from homology"/>
<comment type="caution">
    <text evidence="17">The sequence shown here is derived from an EMBL/GenBank/DDBJ whole genome shotgun (WGS) entry which is preliminary data.</text>
</comment>
<keyword evidence="12" id="KW-0175">Coiled coil</keyword>
<dbReference type="Pfam" id="PF00015">
    <property type="entry name" value="MCPsignal"/>
    <property type="match status" value="1"/>
</dbReference>
<keyword evidence="8 13" id="KW-0472">Membrane</keyword>
<keyword evidence="5" id="KW-0997">Cell inner membrane</keyword>
<dbReference type="InterPro" id="IPR004089">
    <property type="entry name" value="MCPsignal_dom"/>
</dbReference>
<keyword evidence="7 13" id="KW-1133">Transmembrane helix</keyword>
<evidence type="ECO:0000256" key="7">
    <source>
        <dbReference type="ARBA" id="ARBA00022989"/>
    </source>
</evidence>
<accession>A0A939DQR0</accession>
<dbReference type="Proteomes" id="UP000664654">
    <property type="component" value="Unassembled WGS sequence"/>
</dbReference>
<dbReference type="PROSITE" id="PS50192">
    <property type="entry name" value="T_SNARE"/>
    <property type="match status" value="1"/>
</dbReference>
<comment type="subcellular location">
    <subcellularLocation>
        <location evidence="1">Cell inner membrane</location>
        <topology evidence="1">Multi-pass membrane protein</topology>
    </subcellularLocation>
</comment>
<protein>
    <submittedName>
        <fullName evidence="17">Methyl-accepting chemotaxis protein</fullName>
    </submittedName>
</protein>
<dbReference type="Gene3D" id="1.10.287.950">
    <property type="entry name" value="Methyl-accepting chemotaxis protein"/>
    <property type="match status" value="1"/>
</dbReference>
<evidence type="ECO:0000256" key="11">
    <source>
        <dbReference type="PROSITE-ProRule" id="PRU00284"/>
    </source>
</evidence>
<dbReference type="PANTHER" id="PTHR32089">
    <property type="entry name" value="METHYL-ACCEPTING CHEMOTAXIS PROTEIN MCPB"/>
    <property type="match status" value="1"/>
</dbReference>
<dbReference type="GO" id="GO:0005886">
    <property type="term" value="C:plasma membrane"/>
    <property type="evidence" value="ECO:0007669"/>
    <property type="project" value="UniProtKB-SubCell"/>
</dbReference>
<evidence type="ECO:0000256" key="9">
    <source>
        <dbReference type="ARBA" id="ARBA00023224"/>
    </source>
</evidence>
<name>A0A939DQR0_9ALTE</name>
<keyword evidence="2" id="KW-1003">Cell membrane</keyword>
<dbReference type="CDD" id="cd11386">
    <property type="entry name" value="MCP_signal"/>
    <property type="match status" value="1"/>
</dbReference>
<evidence type="ECO:0000256" key="4">
    <source>
        <dbReference type="ARBA" id="ARBA00022500"/>
    </source>
</evidence>
<keyword evidence="6 13" id="KW-0812">Transmembrane</keyword>
<dbReference type="Gene3D" id="3.30.450.20">
    <property type="entry name" value="PAS domain"/>
    <property type="match status" value="1"/>
</dbReference>
<feature type="domain" description="T-SNARE coiled-coil homology" evidence="15">
    <location>
        <begin position="553"/>
        <end position="615"/>
    </location>
</feature>
<dbReference type="EMBL" id="JAFKCV010000012">
    <property type="protein sequence ID" value="MBN7827004.1"/>
    <property type="molecule type" value="Genomic_DNA"/>
</dbReference>
<sequence length="640" mass="70124">MASLKLSLRQKITYSGTAIAVLVGILVGLLSAIHAADVIERRTLESELPAKVMQIRNFIDGEIAVLKAVSRQIASNPFILDWAARNSRDNEQVLIDLLGRVTRDFDLVTASFADRQTARYWNQEGFLRELNRQQDGWFFAFTDSGQAELLSIFQEPTTGEVKLFVNFQQTNGRGLSGLAKSLDDMTGMINQFRIEQSGFIFITDASGQVMLHQDQTLVQQASLTSLFDEQAAASLLNQNDFNMARVVKDGQELMLSSSYVPSMGWFVVAQVPESEVLAELYQAFWRILIGVLLVLILAAFLLRYLAGSISKPLDNLAQLFKQLGDGQGDLNYRLPEKGEPEIRQLASGFNRFTARIQQTVSRVADSSHTLKHTAEQTLAESTTTAEQMEHLVTSIDQITHTIGELDQSIAEVAGMAANAASGAQQASLQSQSGQQTALQTKEQMLKLEQDVENVAETIGQLAKETQSIGDIVEVIRGVSEQTNLLALNAAIESARAGEQGRGFAVVADEVRELAGRTAQSTEKIKTLIESLQQSAHNAVNAMETSRAGFDSAVEKILQTTDSLQQIKSGIDAIREENQSVARATEQQNASIHRVSDNLQNIQQATQTSADAAGRLAQASEKLDKVSSDLEELVDSFSQKR</sequence>
<keyword evidence="18" id="KW-1185">Reference proteome</keyword>
<reference evidence="17" key="1">
    <citation type="submission" date="2021-03" db="EMBL/GenBank/DDBJ databases">
        <title>novel species isolated from a fishpond in China.</title>
        <authorList>
            <person name="Lu H."/>
            <person name="Cai Z."/>
        </authorList>
    </citation>
    <scope>NUCLEOTIDE SEQUENCE</scope>
    <source>
        <strain evidence="17">JCM 30855</strain>
    </source>
</reference>
<dbReference type="AlphaFoldDB" id="A0A939DQR0"/>
<keyword evidence="4" id="KW-0145">Chemotaxis</keyword>
<evidence type="ECO:0000259" key="15">
    <source>
        <dbReference type="PROSITE" id="PS50192"/>
    </source>
</evidence>
<dbReference type="GO" id="GO:0007165">
    <property type="term" value="P:signal transduction"/>
    <property type="evidence" value="ECO:0007669"/>
    <property type="project" value="UniProtKB-KW"/>
</dbReference>
<feature type="domain" description="HAMP" evidence="16">
    <location>
        <begin position="307"/>
        <end position="361"/>
    </location>
</feature>
<evidence type="ECO:0000256" key="8">
    <source>
        <dbReference type="ARBA" id="ARBA00023136"/>
    </source>
</evidence>
<evidence type="ECO:0000313" key="18">
    <source>
        <dbReference type="Proteomes" id="UP000664654"/>
    </source>
</evidence>
<evidence type="ECO:0000256" key="1">
    <source>
        <dbReference type="ARBA" id="ARBA00004429"/>
    </source>
</evidence>
<evidence type="ECO:0000256" key="12">
    <source>
        <dbReference type="SAM" id="Coils"/>
    </source>
</evidence>
<evidence type="ECO:0000256" key="3">
    <source>
        <dbReference type="ARBA" id="ARBA00022481"/>
    </source>
</evidence>
<dbReference type="RefSeq" id="WP_206575114.1">
    <property type="nucleotide sequence ID" value="NZ_JAFKCV010000012.1"/>
</dbReference>
<dbReference type="FunFam" id="1.10.287.950:FF:000001">
    <property type="entry name" value="Methyl-accepting chemotaxis sensory transducer"/>
    <property type="match status" value="1"/>
</dbReference>
<dbReference type="GO" id="GO:0006935">
    <property type="term" value="P:chemotaxis"/>
    <property type="evidence" value="ECO:0007669"/>
    <property type="project" value="UniProtKB-KW"/>
</dbReference>
<feature type="domain" description="Methyl-accepting transducer" evidence="14">
    <location>
        <begin position="366"/>
        <end position="602"/>
    </location>
</feature>
<dbReference type="Pfam" id="PF00672">
    <property type="entry name" value="HAMP"/>
    <property type="match status" value="1"/>
</dbReference>
<organism evidence="17 18">
    <name type="scientific">Bowmanella dokdonensis</name>
    <dbReference type="NCBI Taxonomy" id="751969"/>
    <lineage>
        <taxon>Bacteria</taxon>
        <taxon>Pseudomonadati</taxon>
        <taxon>Pseudomonadota</taxon>
        <taxon>Gammaproteobacteria</taxon>
        <taxon>Alteromonadales</taxon>
        <taxon>Alteromonadaceae</taxon>
        <taxon>Bowmanella</taxon>
    </lineage>
</organism>
<evidence type="ECO:0000256" key="13">
    <source>
        <dbReference type="SAM" id="Phobius"/>
    </source>
</evidence>
<evidence type="ECO:0000256" key="6">
    <source>
        <dbReference type="ARBA" id="ARBA00022692"/>
    </source>
</evidence>
<keyword evidence="3" id="KW-0488">Methylation</keyword>
<dbReference type="InterPro" id="IPR000727">
    <property type="entry name" value="T_SNARE_dom"/>
</dbReference>
<dbReference type="PANTHER" id="PTHR32089:SF39">
    <property type="entry name" value="METHYL-ACCEPTING CHEMOTAXIS PROTEIN HLYB"/>
    <property type="match status" value="1"/>
</dbReference>
<feature type="transmembrane region" description="Helical" evidence="13">
    <location>
        <begin position="283"/>
        <end position="306"/>
    </location>
</feature>
<evidence type="ECO:0000259" key="16">
    <source>
        <dbReference type="PROSITE" id="PS50885"/>
    </source>
</evidence>
<dbReference type="SMART" id="SM00283">
    <property type="entry name" value="MA"/>
    <property type="match status" value="1"/>
</dbReference>
<evidence type="ECO:0000256" key="5">
    <source>
        <dbReference type="ARBA" id="ARBA00022519"/>
    </source>
</evidence>
<evidence type="ECO:0000259" key="14">
    <source>
        <dbReference type="PROSITE" id="PS50111"/>
    </source>
</evidence>